<evidence type="ECO:0000259" key="1">
    <source>
        <dbReference type="Pfam" id="PF01965"/>
    </source>
</evidence>
<evidence type="ECO:0000313" key="3">
    <source>
        <dbReference type="Proteomes" id="UP000229916"/>
    </source>
</evidence>
<evidence type="ECO:0000313" key="2">
    <source>
        <dbReference type="EMBL" id="PIU68993.1"/>
    </source>
</evidence>
<dbReference type="Proteomes" id="UP000229916">
    <property type="component" value="Unassembled WGS sequence"/>
</dbReference>
<organism evidence="2 3">
    <name type="scientific">candidate division WWE3 bacterium CG06_land_8_20_14_3_00_42_16</name>
    <dbReference type="NCBI Taxonomy" id="1975083"/>
    <lineage>
        <taxon>Bacteria</taxon>
        <taxon>Katanobacteria</taxon>
    </lineage>
</organism>
<dbReference type="InterPro" id="IPR029062">
    <property type="entry name" value="Class_I_gatase-like"/>
</dbReference>
<sequence>MEDLNLTNKKVYLVIAFKDFRDEELLIPKEILENQGAEVLVVSTELGEAQGVLREKVEVDLTIFEMDIASCDAVVFVGGPGAASLFENPTALQIAKEAFEKGKIVAAICIAPMILANAGVLKGKNATAFSSLGGKFKELGINYLNEDVVVSETIITAQDPKNAQAFGEKIALLLSQRG</sequence>
<dbReference type="AlphaFoldDB" id="A0A2M7ANN1"/>
<protein>
    <submittedName>
        <fullName evidence="2">DJ-1 family protein</fullName>
    </submittedName>
</protein>
<dbReference type="InterPro" id="IPR050325">
    <property type="entry name" value="Prot/Nucl_acid_deglycase"/>
</dbReference>
<dbReference type="PANTHER" id="PTHR48094">
    <property type="entry name" value="PROTEIN/NUCLEIC ACID DEGLYCASE DJ-1-RELATED"/>
    <property type="match status" value="1"/>
</dbReference>
<gene>
    <name evidence="2" type="ORF">COS81_01855</name>
</gene>
<name>A0A2M7ANN1_UNCKA</name>
<comment type="caution">
    <text evidence="2">The sequence shown here is derived from an EMBL/GenBank/DDBJ whole genome shotgun (WGS) entry which is preliminary data.</text>
</comment>
<dbReference type="GO" id="GO:0005737">
    <property type="term" value="C:cytoplasm"/>
    <property type="evidence" value="ECO:0007669"/>
    <property type="project" value="TreeGrafter"/>
</dbReference>
<proteinExistence type="predicted"/>
<dbReference type="SUPFAM" id="SSF52317">
    <property type="entry name" value="Class I glutamine amidotransferase-like"/>
    <property type="match status" value="1"/>
</dbReference>
<dbReference type="InterPro" id="IPR002818">
    <property type="entry name" value="DJ-1/PfpI"/>
</dbReference>
<reference evidence="3" key="1">
    <citation type="submission" date="2017-09" db="EMBL/GenBank/DDBJ databases">
        <title>Depth-based differentiation of microbial function through sediment-hosted aquifers and enrichment of novel symbionts in the deep terrestrial subsurface.</title>
        <authorList>
            <person name="Probst A.J."/>
            <person name="Ladd B."/>
            <person name="Jarett J.K."/>
            <person name="Geller-Mcgrath D.E."/>
            <person name="Sieber C.M.K."/>
            <person name="Emerson J.B."/>
            <person name="Anantharaman K."/>
            <person name="Thomas B.C."/>
            <person name="Malmstrom R."/>
            <person name="Stieglmeier M."/>
            <person name="Klingl A."/>
            <person name="Woyke T."/>
            <person name="Ryan C.M."/>
            <person name="Banfield J.F."/>
        </authorList>
    </citation>
    <scope>NUCLEOTIDE SEQUENCE [LARGE SCALE GENOMIC DNA]</scope>
</reference>
<dbReference type="Gene3D" id="3.40.50.880">
    <property type="match status" value="1"/>
</dbReference>
<dbReference type="Pfam" id="PF01965">
    <property type="entry name" value="DJ-1_PfpI"/>
    <property type="match status" value="1"/>
</dbReference>
<dbReference type="EMBL" id="PEWD01000037">
    <property type="protein sequence ID" value="PIU68993.1"/>
    <property type="molecule type" value="Genomic_DNA"/>
</dbReference>
<accession>A0A2M7ANN1</accession>
<feature type="domain" description="DJ-1/PfpI" evidence="1">
    <location>
        <begin position="9"/>
        <end position="170"/>
    </location>
</feature>
<dbReference type="PANTHER" id="PTHR48094:SF12">
    <property type="entry name" value="PARKINSON DISEASE PROTEIN 7 HOMOLOG"/>
    <property type="match status" value="1"/>
</dbReference>